<evidence type="ECO:0000256" key="1">
    <source>
        <dbReference type="ARBA" id="ARBA00004651"/>
    </source>
</evidence>
<dbReference type="EMBL" id="CP028519">
    <property type="protein sequence ID" value="AVY94680.1"/>
    <property type="molecule type" value="Genomic_DNA"/>
</dbReference>
<dbReference type="AlphaFoldDB" id="A0A2S0PBB0"/>
<evidence type="ECO:0000313" key="12">
    <source>
        <dbReference type="Proteomes" id="UP000244173"/>
    </source>
</evidence>
<dbReference type="STRING" id="1122240.GCA_000620105_03517"/>
<comment type="subcellular location">
    <subcellularLocation>
        <location evidence="1">Cell membrane</location>
        <topology evidence="1">Multi-pass membrane protein</topology>
    </subcellularLocation>
</comment>
<dbReference type="Proteomes" id="UP000244173">
    <property type="component" value="Chromosome"/>
</dbReference>
<dbReference type="SUPFAM" id="SSF58104">
    <property type="entry name" value="Methyl-accepting chemotaxis protein (MCP) signaling domain"/>
    <property type="match status" value="1"/>
</dbReference>
<dbReference type="SMART" id="SM00283">
    <property type="entry name" value="MA"/>
    <property type="match status" value="1"/>
</dbReference>
<keyword evidence="12" id="KW-1185">Reference proteome</keyword>
<dbReference type="Pfam" id="PF00015">
    <property type="entry name" value="MCPsignal"/>
    <property type="match status" value="1"/>
</dbReference>
<proteinExistence type="inferred from homology"/>
<evidence type="ECO:0000313" key="11">
    <source>
        <dbReference type="EMBL" id="AVY94680.1"/>
    </source>
</evidence>
<accession>A0A2S0PBB0</accession>
<comment type="similarity">
    <text evidence="7">Belongs to the methyl-accepting chemotaxis (MCP) protein family.</text>
</comment>
<evidence type="ECO:0000256" key="6">
    <source>
        <dbReference type="ARBA" id="ARBA00023224"/>
    </source>
</evidence>
<dbReference type="InterPro" id="IPR004090">
    <property type="entry name" value="Chemotax_Me-accpt_rcpt"/>
</dbReference>
<dbReference type="GO" id="GO:0007165">
    <property type="term" value="P:signal transduction"/>
    <property type="evidence" value="ECO:0007669"/>
    <property type="project" value="UniProtKB-KW"/>
</dbReference>
<dbReference type="PRINTS" id="PR00260">
    <property type="entry name" value="CHEMTRNSDUCR"/>
</dbReference>
<dbReference type="FunFam" id="1.10.287.950:FF:000001">
    <property type="entry name" value="Methyl-accepting chemotaxis sensory transducer"/>
    <property type="match status" value="1"/>
</dbReference>
<dbReference type="RefSeq" id="WP_107889529.1">
    <property type="nucleotide sequence ID" value="NZ_CP028519.1"/>
</dbReference>
<keyword evidence="4 9" id="KW-1133">Transmembrane helix</keyword>
<evidence type="ECO:0000256" key="3">
    <source>
        <dbReference type="ARBA" id="ARBA00022692"/>
    </source>
</evidence>
<dbReference type="PANTHER" id="PTHR32089">
    <property type="entry name" value="METHYL-ACCEPTING CHEMOTAXIS PROTEIN MCPB"/>
    <property type="match status" value="1"/>
</dbReference>
<sequence>MRVSTRLIVILLASFLGLLLLAGFSLYSIRSALSHEKETFIVSQLKAAEGILKHYADQEKQGKLTLAEAQARAAQTLNMMKYDDFYYFARTRDNVLVVHTKAERIGKVDTGSKLPDGRTTVDAYNDALKGGVTYGLTEILTSRKGSTQELPKLNGVYRFEPWGWVVGTGMFTDDIAKTFWASAWVLLGIGFAVLVVVAGLALTMSRQIVGALGGEPAYAVQVVEAIAGGNLSTEIQTRGKPHSLLAVMRTMQTSLRGMIEQISLSSRQLAETARSMNEQMGKLDVASTAANESTSSAAAAIEQLSVSIDHISENARETEVDSHGVAELAQRGRTTAHDVSESIRSISGEIGTASSQVVLLAERTCNISGIAATIRDIADQTNLLALNAAIEAARAGEAGRGFAVVADEVRKLAERTALATNEISSIIQAVVKETATVSEVMDHVNPMVEAGVSQVDQLASALGEINDRMSRTLARFRSVAEAVAEQSQAGTNLAGDVERVVGVVEETQSTVQFSREAASQLESLALGLQQEVSRFRLH</sequence>
<keyword evidence="2" id="KW-1003">Cell membrane</keyword>
<dbReference type="CDD" id="cd11386">
    <property type="entry name" value="MCP_signal"/>
    <property type="match status" value="1"/>
</dbReference>
<protein>
    <submittedName>
        <fullName evidence="11">Methyl-accepting chemotaxis protein</fullName>
    </submittedName>
</protein>
<dbReference type="SMART" id="SM01049">
    <property type="entry name" value="Cache_2"/>
    <property type="match status" value="1"/>
</dbReference>
<feature type="domain" description="Methyl-accepting transducer" evidence="10">
    <location>
        <begin position="265"/>
        <end position="501"/>
    </location>
</feature>
<organism evidence="11 12">
    <name type="scientific">Microvirgula aerodenitrificans</name>
    <dbReference type="NCBI Taxonomy" id="57480"/>
    <lineage>
        <taxon>Bacteria</taxon>
        <taxon>Pseudomonadati</taxon>
        <taxon>Pseudomonadota</taxon>
        <taxon>Betaproteobacteria</taxon>
        <taxon>Neisseriales</taxon>
        <taxon>Aquaspirillaceae</taxon>
        <taxon>Microvirgula</taxon>
    </lineage>
</organism>
<dbReference type="GO" id="GO:0005886">
    <property type="term" value="C:plasma membrane"/>
    <property type="evidence" value="ECO:0007669"/>
    <property type="project" value="UniProtKB-SubCell"/>
</dbReference>
<evidence type="ECO:0000256" key="8">
    <source>
        <dbReference type="PROSITE-ProRule" id="PRU00284"/>
    </source>
</evidence>
<feature type="transmembrane region" description="Helical" evidence="9">
    <location>
        <begin position="179"/>
        <end position="202"/>
    </location>
</feature>
<evidence type="ECO:0000256" key="9">
    <source>
        <dbReference type="SAM" id="Phobius"/>
    </source>
</evidence>
<dbReference type="InterPro" id="IPR004089">
    <property type="entry name" value="MCPsignal_dom"/>
</dbReference>
<evidence type="ECO:0000256" key="4">
    <source>
        <dbReference type="ARBA" id="ARBA00022989"/>
    </source>
</evidence>
<reference evidence="11 12" key="1">
    <citation type="submission" date="2018-04" db="EMBL/GenBank/DDBJ databases">
        <title>Denitrifier Microvirgula.</title>
        <authorList>
            <person name="Anderson E."/>
            <person name="Jang J."/>
            <person name="Ishii S."/>
        </authorList>
    </citation>
    <scope>NUCLEOTIDE SEQUENCE [LARGE SCALE GENOMIC DNA]</scope>
    <source>
        <strain evidence="11 12">BE2.4</strain>
    </source>
</reference>
<dbReference type="Pfam" id="PF17200">
    <property type="entry name" value="sCache_2"/>
    <property type="match status" value="1"/>
</dbReference>
<keyword evidence="5 9" id="KW-0472">Membrane</keyword>
<dbReference type="Gene3D" id="3.30.450.20">
    <property type="entry name" value="PAS domain"/>
    <property type="match status" value="1"/>
</dbReference>
<dbReference type="OrthoDB" id="9763018at2"/>
<dbReference type="Gene3D" id="1.10.287.950">
    <property type="entry name" value="Methyl-accepting chemotaxis protein"/>
    <property type="match status" value="1"/>
</dbReference>
<dbReference type="InterPro" id="IPR033480">
    <property type="entry name" value="sCache_2"/>
</dbReference>
<evidence type="ECO:0000256" key="5">
    <source>
        <dbReference type="ARBA" id="ARBA00023136"/>
    </source>
</evidence>
<keyword evidence="3 9" id="KW-0812">Transmembrane</keyword>
<name>A0A2S0PBB0_9NEIS</name>
<keyword evidence="6 8" id="KW-0807">Transducer</keyword>
<gene>
    <name evidence="11" type="ORF">DAI18_11990</name>
</gene>
<dbReference type="GO" id="GO:0006935">
    <property type="term" value="P:chemotaxis"/>
    <property type="evidence" value="ECO:0007669"/>
    <property type="project" value="InterPro"/>
</dbReference>
<evidence type="ECO:0000259" key="10">
    <source>
        <dbReference type="PROSITE" id="PS50111"/>
    </source>
</evidence>
<dbReference type="PANTHER" id="PTHR32089:SF119">
    <property type="entry name" value="METHYL-ACCEPTING CHEMOTAXIS PROTEIN CTPL"/>
    <property type="match status" value="1"/>
</dbReference>
<evidence type="ECO:0000256" key="2">
    <source>
        <dbReference type="ARBA" id="ARBA00022475"/>
    </source>
</evidence>
<dbReference type="KEGG" id="maer:DAI18_11990"/>
<dbReference type="GO" id="GO:0004888">
    <property type="term" value="F:transmembrane signaling receptor activity"/>
    <property type="evidence" value="ECO:0007669"/>
    <property type="project" value="InterPro"/>
</dbReference>
<dbReference type="PROSITE" id="PS50111">
    <property type="entry name" value="CHEMOTAXIS_TRANSDUC_2"/>
    <property type="match status" value="1"/>
</dbReference>
<evidence type="ECO:0000256" key="7">
    <source>
        <dbReference type="ARBA" id="ARBA00029447"/>
    </source>
</evidence>